<gene>
    <name evidence="3" type="ORF">J2S69_000689</name>
    <name evidence="2" type="ORF">O2L01_24580</name>
</gene>
<feature type="transmembrane region" description="Helical" evidence="1">
    <location>
        <begin position="648"/>
        <end position="665"/>
    </location>
</feature>
<keyword evidence="1" id="KW-1133">Transmembrane helix</keyword>
<proteinExistence type="predicted"/>
<name>A0A9X3PY39_9ACTN</name>
<feature type="transmembrane region" description="Helical" evidence="1">
    <location>
        <begin position="594"/>
        <end position="612"/>
    </location>
</feature>
<evidence type="ECO:0000313" key="2">
    <source>
        <dbReference type="EMBL" id="MDA1388193.1"/>
    </source>
</evidence>
<reference evidence="3 5" key="2">
    <citation type="submission" date="2023-07" db="EMBL/GenBank/DDBJ databases">
        <title>Sequencing the genomes of 1000 actinobacteria strains.</title>
        <authorList>
            <person name="Klenk H.-P."/>
        </authorList>
    </citation>
    <scope>NUCLEOTIDE SEQUENCE [LARGE SCALE GENOMIC DNA]</scope>
    <source>
        <strain evidence="3 5">DSM 44724</strain>
    </source>
</reference>
<keyword evidence="1" id="KW-0472">Membrane</keyword>
<feature type="transmembrane region" description="Helical" evidence="1">
    <location>
        <begin position="18"/>
        <end position="36"/>
    </location>
</feature>
<sequence>MTQPPQNDPGKPAKDDSLFTRVSTAMLAVVAVPLLLPAAEPWFQGHLVLRIAVVAILVLPFVFLSTRRAIRRKGRPEDPADPVRLGTAADRLATAVRDQWHSEATLLKLNRAKDRIDLDWEPAAGRRAPGGRRKRTLNQLPGLFDDLAANGGSPRLVILGSPESGKSASLVHLTLELLKTRGPGAERVPVLFTLADWNTPDSFEDWLIDRLTDQHPWLTAEDYGPDLPALLIRGGYILPVLDSFDEISVKAAEPDPATDTSLEMREHLIASINETALELPGLILSSRIAEYLEAEGRGDALDDAIAIELKPLTAKQIRAYLERVIPESARGEWKPVVNALGGGPFRRRNPALLALASPLVLSLTIEIIAKTDLKPAALTDRDRFPDAEAVTAYVLRRFAPTRFKQSPSKIERGKGRLARGDAMHWLQYLAEHTRNGDTWDAIRWWELSLLARTPTRIAAGAIGFILSLAAVGLGGRIGFEQAGLSPAHAWLVGGLLGLLAACLLGYFCYRNLPPLPAETQVRTDGKQLMVALKSGVPIFLFATVAGVAMFGPERGPLIGFGFALPIGSMYALVTPDPAARATNPRLLLRRDLRVGYVFGTAYAIPAFVVGYVVTDQVWLSAAFALSCALAGALLYGAQWALALRGGKAGAVAFVHLALAILVLAPKHHLPRRVMHLLEEAHKCGILRRQAGGTYEFRHANIAAAVARWSGDRELERS</sequence>
<dbReference type="InterPro" id="IPR027417">
    <property type="entry name" value="P-loop_NTPase"/>
</dbReference>
<accession>A0A9X3PY39</accession>
<evidence type="ECO:0008006" key="6">
    <source>
        <dbReference type="Google" id="ProtNLM"/>
    </source>
</evidence>
<dbReference type="Proteomes" id="UP001145799">
    <property type="component" value="Unassembled WGS sequence"/>
</dbReference>
<feature type="transmembrane region" description="Helical" evidence="1">
    <location>
        <begin position="557"/>
        <end position="573"/>
    </location>
</feature>
<dbReference type="EMBL" id="JAVDYD010000001">
    <property type="protein sequence ID" value="MDR7336970.1"/>
    <property type="molecule type" value="Genomic_DNA"/>
</dbReference>
<dbReference type="RefSeq" id="WP_270124691.1">
    <property type="nucleotide sequence ID" value="NZ_BAAAOM010000002.1"/>
</dbReference>
<feature type="transmembrane region" description="Helical" evidence="1">
    <location>
        <begin position="489"/>
        <end position="509"/>
    </location>
</feature>
<dbReference type="EMBL" id="JAPZVQ010000024">
    <property type="protein sequence ID" value="MDA1388193.1"/>
    <property type="molecule type" value="Genomic_DNA"/>
</dbReference>
<evidence type="ECO:0000313" key="3">
    <source>
        <dbReference type="EMBL" id="MDR7336970.1"/>
    </source>
</evidence>
<feature type="transmembrane region" description="Helical" evidence="1">
    <location>
        <begin position="530"/>
        <end position="551"/>
    </location>
</feature>
<feature type="transmembrane region" description="Helical" evidence="1">
    <location>
        <begin position="457"/>
        <end position="477"/>
    </location>
</feature>
<keyword evidence="5" id="KW-1185">Reference proteome</keyword>
<evidence type="ECO:0000313" key="5">
    <source>
        <dbReference type="Proteomes" id="UP001183604"/>
    </source>
</evidence>
<keyword evidence="1" id="KW-0812">Transmembrane</keyword>
<evidence type="ECO:0000313" key="4">
    <source>
        <dbReference type="Proteomes" id="UP001145799"/>
    </source>
</evidence>
<feature type="transmembrane region" description="Helical" evidence="1">
    <location>
        <begin position="48"/>
        <end position="66"/>
    </location>
</feature>
<dbReference type="Proteomes" id="UP001183604">
    <property type="component" value="Unassembled WGS sequence"/>
</dbReference>
<dbReference type="Gene3D" id="3.40.50.300">
    <property type="entry name" value="P-loop containing nucleotide triphosphate hydrolases"/>
    <property type="match status" value="1"/>
</dbReference>
<dbReference type="AlphaFoldDB" id="A0A9X3PY39"/>
<comment type="caution">
    <text evidence="2">The sequence shown here is derived from an EMBL/GenBank/DDBJ whole genome shotgun (WGS) entry which is preliminary data.</text>
</comment>
<feature type="transmembrane region" description="Helical" evidence="1">
    <location>
        <begin position="618"/>
        <end position="636"/>
    </location>
</feature>
<evidence type="ECO:0000256" key="1">
    <source>
        <dbReference type="SAM" id="Phobius"/>
    </source>
</evidence>
<reference evidence="2" key="1">
    <citation type="submission" date="2022-12" db="EMBL/GenBank/DDBJ databases">
        <title>Gycomyces niveus sp.nov., a novel actinomycete isolated from soil in Shouguang.</title>
        <authorList>
            <person name="Yang X."/>
        </authorList>
    </citation>
    <scope>NUCLEOTIDE SEQUENCE</scope>
    <source>
        <strain evidence="2">DSM 44724</strain>
    </source>
</reference>
<protein>
    <recommendedName>
        <fullName evidence="6">NACHT domain-containing protein</fullName>
    </recommendedName>
</protein>
<organism evidence="2 4">
    <name type="scientific">Glycomyces lechevalierae</name>
    <dbReference type="NCBI Taxonomy" id="256034"/>
    <lineage>
        <taxon>Bacteria</taxon>
        <taxon>Bacillati</taxon>
        <taxon>Actinomycetota</taxon>
        <taxon>Actinomycetes</taxon>
        <taxon>Glycomycetales</taxon>
        <taxon>Glycomycetaceae</taxon>
        <taxon>Glycomyces</taxon>
    </lineage>
</organism>